<keyword evidence="3" id="KW-1185">Reference proteome</keyword>
<gene>
    <name evidence="2" type="ORF">LSH36_770g01020</name>
</gene>
<dbReference type="AlphaFoldDB" id="A0AAD9MSY8"/>
<evidence type="ECO:0000256" key="1">
    <source>
        <dbReference type="SAM" id="MobiDB-lite"/>
    </source>
</evidence>
<evidence type="ECO:0000313" key="2">
    <source>
        <dbReference type="EMBL" id="KAK2144295.1"/>
    </source>
</evidence>
<reference evidence="2" key="1">
    <citation type="journal article" date="2023" name="Mol. Biol. Evol.">
        <title>Third-Generation Sequencing Reveals the Adaptive Role of the Epigenome in Three Deep-Sea Polychaetes.</title>
        <authorList>
            <person name="Perez M."/>
            <person name="Aroh O."/>
            <person name="Sun Y."/>
            <person name="Lan Y."/>
            <person name="Juniper S.K."/>
            <person name="Young C.R."/>
            <person name="Angers B."/>
            <person name="Qian P.Y."/>
        </authorList>
    </citation>
    <scope>NUCLEOTIDE SEQUENCE</scope>
    <source>
        <strain evidence="2">P08H-3</strain>
    </source>
</reference>
<evidence type="ECO:0000313" key="3">
    <source>
        <dbReference type="Proteomes" id="UP001208570"/>
    </source>
</evidence>
<dbReference type="EMBL" id="JAODUP010000770">
    <property type="protein sequence ID" value="KAK2144295.1"/>
    <property type="molecule type" value="Genomic_DNA"/>
</dbReference>
<organism evidence="2 3">
    <name type="scientific">Paralvinella palmiformis</name>
    <dbReference type="NCBI Taxonomy" id="53620"/>
    <lineage>
        <taxon>Eukaryota</taxon>
        <taxon>Metazoa</taxon>
        <taxon>Spiralia</taxon>
        <taxon>Lophotrochozoa</taxon>
        <taxon>Annelida</taxon>
        <taxon>Polychaeta</taxon>
        <taxon>Sedentaria</taxon>
        <taxon>Canalipalpata</taxon>
        <taxon>Terebellida</taxon>
        <taxon>Terebelliformia</taxon>
        <taxon>Alvinellidae</taxon>
        <taxon>Paralvinella</taxon>
    </lineage>
</organism>
<feature type="compositionally biased region" description="Polar residues" evidence="1">
    <location>
        <begin position="472"/>
        <end position="483"/>
    </location>
</feature>
<feature type="compositionally biased region" description="Basic and acidic residues" evidence="1">
    <location>
        <begin position="551"/>
        <end position="561"/>
    </location>
</feature>
<accession>A0AAD9MSY8</accession>
<dbReference type="SUPFAM" id="SSF52540">
    <property type="entry name" value="P-loop containing nucleoside triphosphate hydrolases"/>
    <property type="match status" value="1"/>
</dbReference>
<comment type="caution">
    <text evidence="2">The sequence shown here is derived from an EMBL/GenBank/DDBJ whole genome shotgun (WGS) entry which is preliminary data.</text>
</comment>
<dbReference type="Gene3D" id="3.40.50.300">
    <property type="entry name" value="P-loop containing nucleotide triphosphate hydrolases"/>
    <property type="match status" value="1"/>
</dbReference>
<dbReference type="InterPro" id="IPR027417">
    <property type="entry name" value="P-loop_NTPase"/>
</dbReference>
<dbReference type="PANTHER" id="PTHR33844:SF1">
    <property type="entry name" value="SULFOTRANSFERASE DOMAIN-CONTAINING PROTEIN"/>
    <property type="match status" value="1"/>
</dbReference>
<protein>
    <submittedName>
        <fullName evidence="2">Uncharacterized protein</fullName>
    </submittedName>
</protein>
<sequence>MNLSDEVKQTGDDKMHFTDVYVGVVKLVIYRLFRLVFNLIRGIFWILNGTLLDQWKANDPENYDRSAQIYDIVYRYKFDLVLGQASFEDFVLIHPRFVHPMYLLRDECLLYQVTPTHAIFVQVDDGVAIWRSEHGSFLRQSQFQLAKNVITLPLHAVVRLADELRPLDEEKLIFIQNTARCGSTLLVRMFELTGRCMSLSEPDAINGICKLAKARRTWDAETSQRLVRAIVRLLCKSDSSLPRNPLAYVLKMTAPSIEAAPFLAAAFPEAYHLFMYRDCISMAKSLAIAAEVMPTLKLVSLLGSISAKGLQFAVSQMGCSNTEYTMKLTGHPYETGIVLYSITVRNYLKMLEQGIPIAGVRYEDLADDPEYFIEKILKYCQLPVDLSTAALMALRDDAQRNSPLSISSLKSKNKNYSMTPKVAEIMDRYLQEIGVPTEEAPVLPNTITHRAGYDDSQVPDQGSGREHREESASITTDKQSTSARSEDGKEGKPTSQAGGVRKVKLITTLKTTKTRNDVIVTTSRIPKNNGVLSRETPMTDPEESKAPPGADDQKSFSHDTGDSEVPSIHNLVDF</sequence>
<dbReference type="Proteomes" id="UP001208570">
    <property type="component" value="Unassembled WGS sequence"/>
</dbReference>
<feature type="region of interest" description="Disordered" evidence="1">
    <location>
        <begin position="520"/>
        <end position="574"/>
    </location>
</feature>
<proteinExistence type="predicted"/>
<dbReference type="PANTHER" id="PTHR33844">
    <property type="entry name" value="SULFOTRANSFER_1 DOMAIN-CONTAINING PROTEIN"/>
    <property type="match status" value="1"/>
</dbReference>
<feature type="region of interest" description="Disordered" evidence="1">
    <location>
        <begin position="440"/>
        <end position="508"/>
    </location>
</feature>
<name>A0AAD9MSY8_9ANNE</name>